<name>A0A2T6C1J3_9FLAO</name>
<evidence type="ECO:0000313" key="3">
    <source>
        <dbReference type="Proteomes" id="UP000244090"/>
    </source>
</evidence>
<dbReference type="RefSeq" id="WP_108114397.1">
    <property type="nucleotide sequence ID" value="NZ_QBKT01000003.1"/>
</dbReference>
<protein>
    <submittedName>
        <fullName evidence="2">Uncharacterized protein</fullName>
    </submittedName>
</protein>
<sequence length="280" mass="31208">MKKILLACFLAVGISAQAQIETPQPSPSAKIMQTVGLTEVTIEYSRPAMRGRTIFGDLVPYDQLWRTGANANTTIEFSDDITIGESAVKAGKYAIFTKPGKDTWEVILYNDTSNWGAPRAWDESKVVATAVAPVNKMPYTTESFTIGINNLSNDKADLEFSWEKTFVVVPFAVPTDKKATASIEKAMAGPQAGDYFSAARYFFEEGKDMDKAKMWVDKAIEMTSDNPRFWYLRQQSLIYAKMGKKAEAIKIAKESLALAEKAGNKDYVKMNRDSIKEWSK</sequence>
<dbReference type="InterPro" id="IPR011990">
    <property type="entry name" value="TPR-like_helical_dom_sf"/>
</dbReference>
<dbReference type="SUPFAM" id="SSF81901">
    <property type="entry name" value="HCP-like"/>
    <property type="match status" value="1"/>
</dbReference>
<feature type="signal peptide" evidence="1">
    <location>
        <begin position="1"/>
        <end position="18"/>
    </location>
</feature>
<dbReference type="Gene3D" id="1.25.40.10">
    <property type="entry name" value="Tetratricopeptide repeat domain"/>
    <property type="match status" value="1"/>
</dbReference>
<accession>A0A2T6C1J3</accession>
<feature type="chain" id="PRO_5015636422" evidence="1">
    <location>
        <begin position="19"/>
        <end position="280"/>
    </location>
</feature>
<gene>
    <name evidence="2" type="ORF">C8N46_103285</name>
</gene>
<organism evidence="2 3">
    <name type="scientific">Kordia periserrulae</name>
    <dbReference type="NCBI Taxonomy" id="701523"/>
    <lineage>
        <taxon>Bacteria</taxon>
        <taxon>Pseudomonadati</taxon>
        <taxon>Bacteroidota</taxon>
        <taxon>Flavobacteriia</taxon>
        <taxon>Flavobacteriales</taxon>
        <taxon>Flavobacteriaceae</taxon>
        <taxon>Kordia</taxon>
    </lineage>
</organism>
<dbReference type="EMBL" id="QBKT01000003">
    <property type="protein sequence ID" value="PTX62186.1"/>
    <property type="molecule type" value="Genomic_DNA"/>
</dbReference>
<evidence type="ECO:0000313" key="2">
    <source>
        <dbReference type="EMBL" id="PTX62186.1"/>
    </source>
</evidence>
<dbReference type="InterPro" id="IPR021314">
    <property type="entry name" value="DUF2911"/>
</dbReference>
<evidence type="ECO:0000256" key="1">
    <source>
        <dbReference type="SAM" id="SignalP"/>
    </source>
</evidence>
<keyword evidence="3" id="KW-1185">Reference proteome</keyword>
<dbReference type="OrthoDB" id="187854at2"/>
<proteinExistence type="predicted"/>
<comment type="caution">
    <text evidence="2">The sequence shown here is derived from an EMBL/GenBank/DDBJ whole genome shotgun (WGS) entry which is preliminary data.</text>
</comment>
<reference evidence="2 3" key="1">
    <citation type="submission" date="2018-04" db="EMBL/GenBank/DDBJ databases">
        <title>Genomic Encyclopedia of Archaeal and Bacterial Type Strains, Phase II (KMG-II): from individual species to whole genera.</title>
        <authorList>
            <person name="Goeker M."/>
        </authorList>
    </citation>
    <scope>NUCLEOTIDE SEQUENCE [LARGE SCALE GENOMIC DNA]</scope>
    <source>
        <strain evidence="2 3">DSM 25731</strain>
    </source>
</reference>
<dbReference type="Pfam" id="PF11138">
    <property type="entry name" value="DUF2911"/>
    <property type="match status" value="1"/>
</dbReference>
<keyword evidence="1" id="KW-0732">Signal</keyword>
<dbReference type="Proteomes" id="UP000244090">
    <property type="component" value="Unassembled WGS sequence"/>
</dbReference>
<dbReference type="AlphaFoldDB" id="A0A2T6C1J3"/>